<evidence type="ECO:0000313" key="10">
    <source>
        <dbReference type="Proteomes" id="UP000264002"/>
    </source>
</evidence>
<reference evidence="9 10" key="2">
    <citation type="submission" date="2018-09" db="EMBL/GenBank/DDBJ databases">
        <title>Genome of Sphaerochaeta halotolerans strain 4-11.</title>
        <authorList>
            <person name="Nazina T.N."/>
            <person name="Sokolova D.S."/>
        </authorList>
    </citation>
    <scope>NUCLEOTIDE SEQUENCE [LARGE SCALE GENOMIC DNA]</scope>
    <source>
        <strain evidence="9 10">4-11</strain>
    </source>
</reference>
<evidence type="ECO:0000256" key="2">
    <source>
        <dbReference type="ARBA" id="ARBA00022475"/>
    </source>
</evidence>
<keyword evidence="6" id="KW-0175">Coiled coil</keyword>
<keyword evidence="3 7" id="KW-0812">Transmembrane</keyword>
<dbReference type="PANTHER" id="PTHR10010:SF46">
    <property type="entry name" value="SODIUM-DEPENDENT PHOSPHATE TRANSPORT PROTEIN 2B"/>
    <property type="match status" value="1"/>
</dbReference>
<dbReference type="InterPro" id="IPR038078">
    <property type="entry name" value="PhoU-like_sf"/>
</dbReference>
<protein>
    <submittedName>
        <fullName evidence="9">Na/Pi cotransporter family protein</fullName>
    </submittedName>
</protein>
<gene>
    <name evidence="9" type="ORF">DYP60_04415</name>
</gene>
<dbReference type="GO" id="GO:0005436">
    <property type="term" value="F:sodium:phosphate symporter activity"/>
    <property type="evidence" value="ECO:0007669"/>
    <property type="project" value="InterPro"/>
</dbReference>
<dbReference type="SUPFAM" id="SSF109755">
    <property type="entry name" value="PhoU-like"/>
    <property type="match status" value="1"/>
</dbReference>
<sequence length="579" mass="64282">MKTIMMLFQIVGSLGLFLFGIKLLSEGLQKTAGDKMKAVLNLMTKNRFVSILTGMLITVIIQSSSATTVMVVSFVNAGLMGLTQAIGVILGANIGTTFTGWLVALLGFKVDITVLALISIAFAGPLMFSKKAQHRDIADVLLGFGILFLGLNFMSHSIPDITGNVDTLAFLSAINNDTLWVNILCIIIGTLITMVVQSSSAAMAMTLTMAYNGWLGVSAAAAMILGSNIGTTITAYLASIGTSTTAKRAAWAHIIFNVFGSLISLILFHPLLTFVNWITPGNIFALSGTALSSQLPLFLAMFHTVFNVINTIIFFPFVSQYAKLIKRLVPAKAEYDEGTYHFKYIGGIFIDSPEIYMLAIRDEIKKMANLACNMLTRYRGMFNNPNANMESDVQAMKKDEEYADQMQEQLSDFCVHLLQDSQTPTNASSLNCLIRVMDELESVTDSCFNLTMLSQRRFAQGWVFDEETDKDLKTYQQIVQDFLDYVRDRMDKTLTKAEMQMANEYEEQINSYRNRLSQAVQERLSGGKADVRVELLLLEKIRHLEHIGDYCTNIAEAYHQAVKHTPMLQKHTEMSVSNL</sequence>
<feature type="transmembrane region" description="Helical" evidence="7">
    <location>
        <begin position="112"/>
        <end position="128"/>
    </location>
</feature>
<dbReference type="PANTHER" id="PTHR10010">
    <property type="entry name" value="SOLUTE CARRIER FAMILY 34 SODIUM PHOSPHATE , MEMBER 2-RELATED"/>
    <property type="match status" value="1"/>
</dbReference>
<reference evidence="10" key="1">
    <citation type="submission" date="2018-08" db="EMBL/GenBank/DDBJ databases">
        <authorList>
            <person name="Grouzdev D.S."/>
            <person name="Krutkina M.S."/>
        </authorList>
    </citation>
    <scope>NUCLEOTIDE SEQUENCE [LARGE SCALE GENOMIC DNA]</scope>
    <source>
        <strain evidence="10">4-11</strain>
    </source>
</reference>
<name>A0A372MJC1_9SPIR</name>
<feature type="transmembrane region" description="Helical" evidence="7">
    <location>
        <begin position="250"/>
        <end position="267"/>
    </location>
</feature>
<dbReference type="AlphaFoldDB" id="A0A372MJC1"/>
<dbReference type="Proteomes" id="UP000264002">
    <property type="component" value="Unassembled WGS sequence"/>
</dbReference>
<keyword evidence="2" id="KW-1003">Cell membrane</keyword>
<evidence type="ECO:0000313" key="9">
    <source>
        <dbReference type="EMBL" id="RFU95270.1"/>
    </source>
</evidence>
<keyword evidence="4 7" id="KW-1133">Transmembrane helix</keyword>
<feature type="transmembrane region" description="Helical" evidence="7">
    <location>
        <begin position="214"/>
        <end position="238"/>
    </location>
</feature>
<feature type="transmembrane region" description="Helical" evidence="7">
    <location>
        <begin position="86"/>
        <end position="106"/>
    </location>
</feature>
<feature type="transmembrane region" description="Helical" evidence="7">
    <location>
        <begin position="297"/>
        <end position="318"/>
    </location>
</feature>
<evidence type="ECO:0000256" key="7">
    <source>
        <dbReference type="SAM" id="Phobius"/>
    </source>
</evidence>
<accession>A0A372MJC1</accession>
<dbReference type="Pfam" id="PF01895">
    <property type="entry name" value="PhoU"/>
    <property type="match status" value="1"/>
</dbReference>
<evidence type="ECO:0000256" key="3">
    <source>
        <dbReference type="ARBA" id="ARBA00022692"/>
    </source>
</evidence>
<dbReference type="InterPro" id="IPR004633">
    <property type="entry name" value="NaPi_cotrn-rel/YqeW-like"/>
</dbReference>
<feature type="transmembrane region" description="Helical" evidence="7">
    <location>
        <begin position="179"/>
        <end position="202"/>
    </location>
</feature>
<feature type="coiled-coil region" evidence="6">
    <location>
        <begin position="495"/>
        <end position="522"/>
    </location>
</feature>
<dbReference type="Gene3D" id="1.20.58.220">
    <property type="entry name" value="Phosphate transport system protein phou homolog 2, domain 2"/>
    <property type="match status" value="1"/>
</dbReference>
<organism evidence="9 10">
    <name type="scientific">Sphaerochaeta halotolerans</name>
    <dbReference type="NCBI Taxonomy" id="2293840"/>
    <lineage>
        <taxon>Bacteria</taxon>
        <taxon>Pseudomonadati</taxon>
        <taxon>Spirochaetota</taxon>
        <taxon>Spirochaetia</taxon>
        <taxon>Spirochaetales</taxon>
        <taxon>Sphaerochaetaceae</taxon>
        <taxon>Sphaerochaeta</taxon>
    </lineage>
</organism>
<dbReference type="GO" id="GO:0044341">
    <property type="term" value="P:sodium-dependent phosphate transport"/>
    <property type="evidence" value="ECO:0007669"/>
    <property type="project" value="InterPro"/>
</dbReference>
<comment type="caution">
    <text evidence="9">The sequence shown here is derived from an EMBL/GenBank/DDBJ whole genome shotgun (WGS) entry which is preliminary data.</text>
</comment>
<keyword evidence="5 7" id="KW-0472">Membrane</keyword>
<dbReference type="RefSeq" id="WP_117329680.1">
    <property type="nucleotide sequence ID" value="NZ_QUWK01000004.1"/>
</dbReference>
<feature type="domain" description="PhoU" evidence="8">
    <location>
        <begin position="497"/>
        <end position="557"/>
    </location>
</feature>
<dbReference type="NCBIfam" id="NF037997">
    <property type="entry name" value="Na_Pi_symport"/>
    <property type="match status" value="1"/>
</dbReference>
<dbReference type="GO" id="GO:0005886">
    <property type="term" value="C:plasma membrane"/>
    <property type="evidence" value="ECO:0007669"/>
    <property type="project" value="UniProtKB-SubCell"/>
</dbReference>
<feature type="transmembrane region" description="Helical" evidence="7">
    <location>
        <begin position="140"/>
        <end position="159"/>
    </location>
</feature>
<dbReference type="InterPro" id="IPR026022">
    <property type="entry name" value="PhoU_dom"/>
</dbReference>
<proteinExistence type="predicted"/>
<dbReference type="EMBL" id="QUWK01000004">
    <property type="protein sequence ID" value="RFU95270.1"/>
    <property type="molecule type" value="Genomic_DNA"/>
</dbReference>
<evidence type="ECO:0000256" key="1">
    <source>
        <dbReference type="ARBA" id="ARBA00004651"/>
    </source>
</evidence>
<evidence type="ECO:0000259" key="8">
    <source>
        <dbReference type="Pfam" id="PF01895"/>
    </source>
</evidence>
<feature type="transmembrane region" description="Helical" evidence="7">
    <location>
        <begin position="49"/>
        <end position="74"/>
    </location>
</feature>
<comment type="subcellular location">
    <subcellularLocation>
        <location evidence="1">Cell membrane</location>
        <topology evidence="1">Multi-pass membrane protein</topology>
    </subcellularLocation>
</comment>
<dbReference type="InterPro" id="IPR003841">
    <property type="entry name" value="Na/Pi_transpt"/>
</dbReference>
<evidence type="ECO:0000256" key="4">
    <source>
        <dbReference type="ARBA" id="ARBA00022989"/>
    </source>
</evidence>
<evidence type="ECO:0000256" key="5">
    <source>
        <dbReference type="ARBA" id="ARBA00023136"/>
    </source>
</evidence>
<keyword evidence="10" id="KW-1185">Reference proteome</keyword>
<dbReference type="Pfam" id="PF02690">
    <property type="entry name" value="Na_Pi_cotrans"/>
    <property type="match status" value="2"/>
</dbReference>
<evidence type="ECO:0000256" key="6">
    <source>
        <dbReference type="SAM" id="Coils"/>
    </source>
</evidence>
<dbReference type="NCBIfam" id="TIGR00704">
    <property type="entry name" value="NaPi_cotrn_rel"/>
    <property type="match status" value="1"/>
</dbReference>